<gene>
    <name evidence="1" type="ORF">R5A26_08265</name>
</gene>
<dbReference type="RefSeq" id="WP_317770663.1">
    <property type="nucleotide sequence ID" value="NZ_JAWMAJ010000019.1"/>
</dbReference>
<evidence type="ECO:0000313" key="2">
    <source>
        <dbReference type="Proteomes" id="UP001187346"/>
    </source>
</evidence>
<organism evidence="1 2">
    <name type="scientific">Streptomyces prunicolor</name>
    <dbReference type="NCBI Taxonomy" id="67348"/>
    <lineage>
        <taxon>Bacteria</taxon>
        <taxon>Bacillati</taxon>
        <taxon>Actinomycetota</taxon>
        <taxon>Actinomycetes</taxon>
        <taxon>Kitasatosporales</taxon>
        <taxon>Streptomycetaceae</taxon>
        <taxon>Streptomyces</taxon>
    </lineage>
</organism>
<dbReference type="SUPFAM" id="SSF52317">
    <property type="entry name" value="Class I glutamine amidotransferase-like"/>
    <property type="match status" value="1"/>
</dbReference>
<dbReference type="EMBL" id="JAWMAJ010000019">
    <property type="protein sequence ID" value="MDV7215944.1"/>
    <property type="molecule type" value="Genomic_DNA"/>
</dbReference>
<dbReference type="PANTHER" id="PTHR43235">
    <property type="entry name" value="GLUTAMINE AMIDOTRANSFERASE PB2B2.05-RELATED"/>
    <property type="match status" value="1"/>
</dbReference>
<accession>A0ABU4F5T3</accession>
<evidence type="ECO:0000313" key="1">
    <source>
        <dbReference type="EMBL" id="MDV7215944.1"/>
    </source>
</evidence>
<dbReference type="Proteomes" id="UP001187346">
    <property type="component" value="Unassembled WGS sequence"/>
</dbReference>
<dbReference type="CDD" id="cd01745">
    <property type="entry name" value="GATase1_2"/>
    <property type="match status" value="1"/>
</dbReference>
<dbReference type="InterPro" id="IPR044668">
    <property type="entry name" value="PuuD-like"/>
</dbReference>
<dbReference type="Pfam" id="PF07722">
    <property type="entry name" value="Peptidase_C26"/>
    <property type="match status" value="1"/>
</dbReference>
<keyword evidence="2" id="KW-1185">Reference proteome</keyword>
<name>A0ABU4F5T3_9ACTN</name>
<reference evidence="1 2" key="1">
    <citation type="submission" date="2023-10" db="EMBL/GenBank/DDBJ databases">
        <title>Characterization of rhizosphere-enriched actinobacteria from wheat plants lab-grown on chernevaya soil.</title>
        <authorList>
            <person name="Tikhonova E.N."/>
            <person name="Konopkin A."/>
            <person name="Kravchenko I.K."/>
        </authorList>
    </citation>
    <scope>NUCLEOTIDE SEQUENCE [LARGE SCALE GENOMIC DNA]</scope>
    <source>
        <strain evidence="1 2">RR29</strain>
    </source>
</reference>
<keyword evidence="1" id="KW-0378">Hydrolase</keyword>
<dbReference type="InterPro" id="IPR011697">
    <property type="entry name" value="Peptidase_C26"/>
</dbReference>
<dbReference type="InterPro" id="IPR029062">
    <property type="entry name" value="Class_I_gatase-like"/>
</dbReference>
<comment type="caution">
    <text evidence="1">The sequence shown here is derived from an EMBL/GenBank/DDBJ whole genome shotgun (WGS) entry which is preliminary data.</text>
</comment>
<dbReference type="PROSITE" id="PS51273">
    <property type="entry name" value="GATASE_TYPE_1"/>
    <property type="match status" value="1"/>
</dbReference>
<dbReference type="GO" id="GO:0016787">
    <property type="term" value="F:hydrolase activity"/>
    <property type="evidence" value="ECO:0007669"/>
    <property type="project" value="UniProtKB-KW"/>
</dbReference>
<dbReference type="Gene3D" id="3.40.50.880">
    <property type="match status" value="1"/>
</dbReference>
<dbReference type="PANTHER" id="PTHR43235:SF1">
    <property type="entry name" value="GLUTAMINE AMIDOTRANSFERASE PB2B2.05-RELATED"/>
    <property type="match status" value="1"/>
</dbReference>
<proteinExistence type="predicted"/>
<sequence length="257" mass="26742">MRPLVGITGRRLSASLVHGMDKRFAGRHYDSFFSDYARGVAEAGGIPVHLPFEAGSAEAVERLDGLIITGGQDVHPGRWGGDESAVPADADPRCATMAHDVERDAYEAALIGAAIDRGVPVLGVCRGHQLLNVALGGRLVADLPPSAVEHYSPNAALTDGEPDHVVTFTPGSLAASVYGGSAQVNSWHHQAVDALGSGLVVSGRASDGVVESIELPGLPVLGIQWHPEWQETTDPAFGWLTAAASGTHPNVGLTTAR</sequence>
<protein>
    <submittedName>
        <fullName evidence="1">Gamma-glutamyl-gamma-aminobutyrate hydrolase family protein</fullName>
    </submittedName>
</protein>